<dbReference type="KEGG" id="bths:CNY62_07350"/>
<evidence type="ECO:0000313" key="2">
    <source>
        <dbReference type="Proteomes" id="UP000243591"/>
    </source>
</evidence>
<evidence type="ECO:0000313" key="1">
    <source>
        <dbReference type="EMBL" id="ATF26222.1"/>
    </source>
</evidence>
<gene>
    <name evidence="1" type="ORF">CNY62_07350</name>
</gene>
<dbReference type="RefSeq" id="WP_069125980.1">
    <property type="nucleotide sequence ID" value="NZ_CBCPHX010000006.1"/>
</dbReference>
<dbReference type="Pfam" id="PF13306">
    <property type="entry name" value="LRR_5"/>
    <property type="match status" value="1"/>
</dbReference>
<reference evidence="1 2" key="1">
    <citation type="submission" date="2017-09" db="EMBL/GenBank/DDBJ databases">
        <title>Complete Genome Sequences of Two Strains of the Meat Spoilage Bacterium Brochothrix thermosphacta Isolated from Ground Chicken.</title>
        <authorList>
            <person name="Paoli G.C."/>
            <person name="Wijey C."/>
            <person name="Chen C.-Y."/>
            <person name="Nguyen L."/>
            <person name="Yan X."/>
            <person name="Irwin P.L."/>
        </authorList>
    </citation>
    <scope>NUCLEOTIDE SEQUENCE [LARGE SCALE GENOMIC DNA]</scope>
    <source>
        <strain evidence="1 2">BI</strain>
    </source>
</reference>
<accession>A0A1D2JY58</accession>
<dbReference type="InterPro" id="IPR026906">
    <property type="entry name" value="LRR_5"/>
</dbReference>
<dbReference type="SUPFAM" id="SSF52058">
    <property type="entry name" value="L domain-like"/>
    <property type="match status" value="1"/>
</dbReference>
<dbReference type="Proteomes" id="UP000243591">
    <property type="component" value="Chromosome"/>
</dbReference>
<proteinExistence type="predicted"/>
<name>A0A1D2JY58_BROTH</name>
<organism evidence="1 2">
    <name type="scientific">Brochothrix thermosphacta</name>
    <name type="common">Microbacterium thermosphactum</name>
    <dbReference type="NCBI Taxonomy" id="2756"/>
    <lineage>
        <taxon>Bacteria</taxon>
        <taxon>Bacillati</taxon>
        <taxon>Bacillota</taxon>
        <taxon>Bacilli</taxon>
        <taxon>Bacillales</taxon>
        <taxon>Listeriaceae</taxon>
        <taxon>Brochothrix</taxon>
    </lineage>
</organism>
<dbReference type="Gene3D" id="3.80.10.10">
    <property type="entry name" value="Ribonuclease Inhibitor"/>
    <property type="match status" value="1"/>
</dbReference>
<dbReference type="STRING" id="2756.BFR44_10295"/>
<dbReference type="EMBL" id="CP023483">
    <property type="protein sequence ID" value="ATF26222.1"/>
    <property type="molecule type" value="Genomic_DNA"/>
</dbReference>
<keyword evidence="2" id="KW-1185">Reference proteome</keyword>
<sequence length="147" mass="16835">MCNENTYNEKFCISSFSNKNNKVYVIVRILEKITFQEFIGALDSIIDKGTNSIKHLTIEGPNSFSISNNVLNYPCWNSLEILITSDITNIPPYAFNNAKKLHLIQLQNVKEIGAWSFANTLSLELVKLTNLKKIHPQAFKNSHYYFS</sequence>
<dbReference type="AlphaFoldDB" id="A0A1D2JY58"/>
<protein>
    <submittedName>
        <fullName evidence="1">Uncharacterized protein</fullName>
    </submittedName>
</protein>
<dbReference type="InterPro" id="IPR032675">
    <property type="entry name" value="LRR_dom_sf"/>
</dbReference>